<dbReference type="Gene3D" id="3.40.640.10">
    <property type="entry name" value="Type I PLP-dependent aspartate aminotransferase-like (Major domain)"/>
    <property type="match status" value="1"/>
</dbReference>
<dbReference type="InterPro" id="IPR015424">
    <property type="entry name" value="PyrdxlP-dep_Trfase"/>
</dbReference>
<dbReference type="InterPro" id="IPR015421">
    <property type="entry name" value="PyrdxlP-dep_Trfase_major"/>
</dbReference>
<evidence type="ECO:0000256" key="2">
    <source>
        <dbReference type="ARBA" id="ARBA00009236"/>
    </source>
</evidence>
<dbReference type="OrthoDB" id="389074at2"/>
<evidence type="ECO:0000256" key="7">
    <source>
        <dbReference type="RuleBase" id="RU004504"/>
    </source>
</evidence>
<comment type="cofactor">
    <cofactor evidence="1 5 7">
        <name>pyridoxal 5'-phosphate</name>
        <dbReference type="ChEBI" id="CHEBI:597326"/>
    </cofactor>
</comment>
<dbReference type="InterPro" id="IPR000192">
    <property type="entry name" value="Aminotrans_V_dom"/>
</dbReference>
<dbReference type="InterPro" id="IPR020578">
    <property type="entry name" value="Aminotrans_V_PyrdxlP_BS"/>
</dbReference>
<reference evidence="9 10" key="1">
    <citation type="submission" date="2018-06" db="EMBL/GenBank/DDBJ databases">
        <title>Genomic Encyclopedia of Type Strains, Phase IV (KMG-IV): sequencing the most valuable type-strain genomes for metagenomic binning, comparative biology and taxonomic classification.</title>
        <authorList>
            <person name="Goeker M."/>
        </authorList>
    </citation>
    <scope>NUCLEOTIDE SEQUENCE [LARGE SCALE GENOMIC DNA]</scope>
    <source>
        <strain evidence="9 10">DSM 18048</strain>
    </source>
</reference>
<accession>A0A318SLA0</accession>
<sequence>MTKLEAKPASLVTSANALLRPRLLAPGPVETDPRTMLTLAKPQIHHRTPEAREIVLEARARLSALLGAPEWEPLILTSSGTGAFEAALVSLVPDGANVLSASAGKFGERWADMAHSLGYAVTRLEKPWGEALDPAEVADAARGQAALLITHSETSTGALHDLARIAEQAKRANPDLLILVDAVTSYAVAELRPAEWQLDAVISGSQKGVGGPPGLGFVFLSPSSVERLGANPRRYYFDLKKEVASQRKGETAQTPAINLVEGLLTSTERLVAVPLETLWAEKAKLNAALLAAGNALGCRPFASRVSPAVAALVPPVAVKDVVGALKALGARAVAGQAPHQDALFRVSTMGYFDRYDTLGMAGLLEDAFANLGRPVERGVAVAAAWKALNA</sequence>
<dbReference type="GO" id="GO:0004760">
    <property type="term" value="F:L-serine-pyruvate transaminase activity"/>
    <property type="evidence" value="ECO:0007669"/>
    <property type="project" value="TreeGrafter"/>
</dbReference>
<organism evidence="9 10">
    <name type="scientific">Deinococcus yavapaiensis KR-236</name>
    <dbReference type="NCBI Taxonomy" id="694435"/>
    <lineage>
        <taxon>Bacteria</taxon>
        <taxon>Thermotogati</taxon>
        <taxon>Deinococcota</taxon>
        <taxon>Deinococci</taxon>
        <taxon>Deinococcales</taxon>
        <taxon>Deinococcaceae</taxon>
        <taxon>Deinococcus</taxon>
    </lineage>
</organism>
<feature type="binding site" evidence="4">
    <location>
        <position position="345"/>
    </location>
    <ligand>
        <name>substrate</name>
    </ligand>
</feature>
<dbReference type="AlphaFoldDB" id="A0A318SLA0"/>
<name>A0A318SLA0_9DEIO</name>
<comment type="caution">
    <text evidence="9">The sequence shown here is derived from an EMBL/GenBank/DDBJ whole genome shotgun (WGS) entry which is preliminary data.</text>
</comment>
<dbReference type="PANTHER" id="PTHR21152:SF40">
    <property type="entry name" value="ALANINE--GLYOXYLATE AMINOTRANSFERASE"/>
    <property type="match status" value="1"/>
</dbReference>
<protein>
    <submittedName>
        <fullName evidence="9">Aspartate aminotransferase-like enzyme</fullName>
    </submittedName>
</protein>
<dbReference type="GO" id="GO:0019265">
    <property type="term" value="P:glycine biosynthetic process, by transamination of glyoxylate"/>
    <property type="evidence" value="ECO:0007669"/>
    <property type="project" value="TreeGrafter"/>
</dbReference>
<dbReference type="PROSITE" id="PS00595">
    <property type="entry name" value="AA_TRANSFER_CLASS_5"/>
    <property type="match status" value="1"/>
</dbReference>
<dbReference type="Proteomes" id="UP000248326">
    <property type="component" value="Unassembled WGS sequence"/>
</dbReference>
<evidence type="ECO:0000313" key="9">
    <source>
        <dbReference type="EMBL" id="PYE55289.1"/>
    </source>
</evidence>
<dbReference type="PIRSF" id="PIRSF000524">
    <property type="entry name" value="SPT"/>
    <property type="match status" value="1"/>
</dbReference>
<feature type="modified residue" description="N6-(pyridoxal phosphate)lysine" evidence="5">
    <location>
        <position position="207"/>
    </location>
</feature>
<evidence type="ECO:0000256" key="4">
    <source>
        <dbReference type="PIRSR" id="PIRSR000524-1"/>
    </source>
</evidence>
<dbReference type="SUPFAM" id="SSF53383">
    <property type="entry name" value="PLP-dependent transferases"/>
    <property type="match status" value="1"/>
</dbReference>
<dbReference type="GO" id="GO:0008453">
    <property type="term" value="F:alanine-glyoxylate transaminase activity"/>
    <property type="evidence" value="ECO:0007669"/>
    <property type="project" value="TreeGrafter"/>
</dbReference>
<gene>
    <name evidence="9" type="ORF">DES52_103120</name>
</gene>
<keyword evidence="3 5" id="KW-0663">Pyridoxal phosphate</keyword>
<dbReference type="InterPro" id="IPR024169">
    <property type="entry name" value="SP_NH2Trfase/AEP_transaminase"/>
</dbReference>
<dbReference type="InterPro" id="IPR015422">
    <property type="entry name" value="PyrdxlP-dep_Trfase_small"/>
</dbReference>
<dbReference type="Gene3D" id="3.90.1150.10">
    <property type="entry name" value="Aspartate Aminotransferase, domain 1"/>
    <property type="match status" value="1"/>
</dbReference>
<keyword evidence="10" id="KW-1185">Reference proteome</keyword>
<evidence type="ECO:0000259" key="8">
    <source>
        <dbReference type="Pfam" id="PF00266"/>
    </source>
</evidence>
<dbReference type="RefSeq" id="WP_110885646.1">
    <property type="nucleotide sequence ID" value="NZ_QJSX01000003.1"/>
</dbReference>
<evidence type="ECO:0000256" key="5">
    <source>
        <dbReference type="PIRSR" id="PIRSR000524-50"/>
    </source>
</evidence>
<evidence type="ECO:0000256" key="3">
    <source>
        <dbReference type="ARBA" id="ARBA00022898"/>
    </source>
</evidence>
<dbReference type="Pfam" id="PF00266">
    <property type="entry name" value="Aminotran_5"/>
    <property type="match status" value="1"/>
</dbReference>
<dbReference type="EMBL" id="QJSX01000003">
    <property type="protein sequence ID" value="PYE55289.1"/>
    <property type="molecule type" value="Genomic_DNA"/>
</dbReference>
<evidence type="ECO:0000313" key="10">
    <source>
        <dbReference type="Proteomes" id="UP000248326"/>
    </source>
</evidence>
<keyword evidence="9" id="KW-0032">Aminotransferase</keyword>
<comment type="similarity">
    <text evidence="2 6">Belongs to the class-V pyridoxal-phosphate-dependent aminotransferase family.</text>
</comment>
<dbReference type="PANTHER" id="PTHR21152">
    <property type="entry name" value="AMINOTRANSFERASE CLASS V"/>
    <property type="match status" value="1"/>
</dbReference>
<evidence type="ECO:0000256" key="1">
    <source>
        <dbReference type="ARBA" id="ARBA00001933"/>
    </source>
</evidence>
<proteinExistence type="inferred from homology"/>
<feature type="domain" description="Aminotransferase class V" evidence="8">
    <location>
        <begin position="43"/>
        <end position="293"/>
    </location>
</feature>
<keyword evidence="9" id="KW-0808">Transferase</keyword>
<evidence type="ECO:0000256" key="6">
    <source>
        <dbReference type="RuleBase" id="RU004075"/>
    </source>
</evidence>